<gene>
    <name evidence="2" type="ORF">CAP_5062</name>
</gene>
<evidence type="ECO:0000313" key="3">
    <source>
        <dbReference type="Proteomes" id="UP000019678"/>
    </source>
</evidence>
<accession>A0A017T5U9</accession>
<evidence type="ECO:0000256" key="1">
    <source>
        <dbReference type="SAM" id="MobiDB-lite"/>
    </source>
</evidence>
<organism evidence="2 3">
    <name type="scientific">Chondromyces apiculatus DSM 436</name>
    <dbReference type="NCBI Taxonomy" id="1192034"/>
    <lineage>
        <taxon>Bacteria</taxon>
        <taxon>Pseudomonadati</taxon>
        <taxon>Myxococcota</taxon>
        <taxon>Polyangia</taxon>
        <taxon>Polyangiales</taxon>
        <taxon>Polyangiaceae</taxon>
        <taxon>Chondromyces</taxon>
    </lineage>
</organism>
<dbReference type="STRING" id="1192034.CAP_5062"/>
<comment type="caution">
    <text evidence="2">The sequence shown here is derived from an EMBL/GenBank/DDBJ whole genome shotgun (WGS) entry which is preliminary data.</text>
</comment>
<name>A0A017T5U9_9BACT</name>
<protein>
    <submittedName>
        <fullName evidence="2">Uncharacterized protein</fullName>
    </submittedName>
</protein>
<evidence type="ECO:0000313" key="2">
    <source>
        <dbReference type="EMBL" id="EYF03961.1"/>
    </source>
</evidence>
<reference evidence="2 3" key="1">
    <citation type="submission" date="2013-05" db="EMBL/GenBank/DDBJ databases">
        <title>Genome assembly of Chondromyces apiculatus DSM 436.</title>
        <authorList>
            <person name="Sharma G."/>
            <person name="Khatri I."/>
            <person name="Kaur C."/>
            <person name="Mayilraj S."/>
            <person name="Subramanian S."/>
        </authorList>
    </citation>
    <scope>NUCLEOTIDE SEQUENCE [LARGE SCALE GENOMIC DNA]</scope>
    <source>
        <strain evidence="2 3">DSM 436</strain>
    </source>
</reference>
<feature type="region of interest" description="Disordered" evidence="1">
    <location>
        <begin position="1"/>
        <end position="30"/>
    </location>
</feature>
<keyword evidence="3" id="KW-1185">Reference proteome</keyword>
<feature type="compositionally biased region" description="Basic and acidic residues" evidence="1">
    <location>
        <begin position="251"/>
        <end position="268"/>
    </location>
</feature>
<dbReference type="Proteomes" id="UP000019678">
    <property type="component" value="Unassembled WGS sequence"/>
</dbReference>
<dbReference type="EMBL" id="ASRX01000040">
    <property type="protein sequence ID" value="EYF03961.1"/>
    <property type="molecule type" value="Genomic_DNA"/>
</dbReference>
<dbReference type="AlphaFoldDB" id="A0A017T5U9"/>
<feature type="region of interest" description="Disordered" evidence="1">
    <location>
        <begin position="233"/>
        <end position="268"/>
    </location>
</feature>
<sequence>MTGTTVAEAQGKKAGKAEQAPPAATTPPVTNKGIVLIPRVRDPKGKAIAWGMDYAQVASVINKVIEESYAEEFKKTPTGPQQERLEAKIAQDKFEFLQRRVDFGTTPTSIDRTPLKGEYTYNNGEAMLTYERGTTKTYFFFIKKRLWKIIDERTLGQGSKSGATFTEALSRLVTLYGVPGRVLQADPDNGRENTEVDWKDASTHLRAVQRGDTEMAIILEDNATLGNLDALRSNKATDDSGIDPAVAAAVRKGEPEPPPKQDDKNKKK</sequence>
<proteinExistence type="predicted"/>
<feature type="compositionally biased region" description="Low complexity" evidence="1">
    <location>
        <begin position="17"/>
        <end position="30"/>
    </location>
</feature>